<sequence>MLHPSSKFPQSNHLHFSTHASGRITDGFAVTNHGFRAHKPPQNYANYQPWNSSPGFGPERKLIDDDGSGVVSPPLWRTSPPRSPQDRQSHYRSLSPSSRTQAIARGQRELMDMVSQMPEGCYELSLKDIVEQNMVDQAKEESFSKERSKNVEGMYIRERSEKKKNDKPVQINRSGSIDKGGFLLKMVFPISWGSRNKKKKNNNIYNNKSGLKNSAKDGRVSPKPLLLDGSAKGGENEWWKNRFSESCESENGGFSSNSGSSKSSGSSSSRSSSRNGSTRHGGGGCWSSIFGRRRKKQNKG</sequence>
<feature type="compositionally biased region" description="Low complexity" evidence="1">
    <location>
        <begin position="202"/>
        <end position="213"/>
    </location>
</feature>
<evidence type="ECO:0000256" key="1">
    <source>
        <dbReference type="SAM" id="MobiDB-lite"/>
    </source>
</evidence>
<feature type="region of interest" description="Disordered" evidence="1">
    <location>
        <begin position="151"/>
        <end position="173"/>
    </location>
</feature>
<name>A0A2C9WES1_MANES</name>
<feature type="compositionally biased region" description="Polar residues" evidence="1">
    <location>
        <begin position="43"/>
        <end position="54"/>
    </location>
</feature>
<dbReference type="OrthoDB" id="776574at2759"/>
<accession>A0A2C9WES1</accession>
<dbReference type="STRING" id="3983.A0A2C9WES1"/>
<comment type="caution">
    <text evidence="2">The sequence shown here is derived from an EMBL/GenBank/DDBJ whole genome shotgun (WGS) entry which is preliminary data.</text>
</comment>
<dbReference type="OMA" id="DWWKKSL"/>
<dbReference type="AlphaFoldDB" id="A0A2C9WES1"/>
<protein>
    <submittedName>
        <fullName evidence="2">Uncharacterized protein</fullName>
    </submittedName>
</protein>
<dbReference type="Proteomes" id="UP000091857">
    <property type="component" value="Chromosome 2"/>
</dbReference>
<evidence type="ECO:0000313" key="3">
    <source>
        <dbReference type="Proteomes" id="UP000091857"/>
    </source>
</evidence>
<keyword evidence="3" id="KW-1185">Reference proteome</keyword>
<feature type="compositionally biased region" description="Basic and acidic residues" evidence="1">
    <location>
        <begin position="234"/>
        <end position="245"/>
    </location>
</feature>
<feature type="compositionally biased region" description="Basic residues" evidence="1">
    <location>
        <begin position="291"/>
        <end position="300"/>
    </location>
</feature>
<dbReference type="PANTHER" id="PTHR34193">
    <property type="entry name" value="OS11G0199801 PROTEIN"/>
    <property type="match status" value="1"/>
</dbReference>
<feature type="compositionally biased region" description="Low complexity" evidence="1">
    <location>
        <begin position="246"/>
        <end position="278"/>
    </location>
</feature>
<feature type="region of interest" description="Disordered" evidence="1">
    <location>
        <begin position="33"/>
        <end position="101"/>
    </location>
</feature>
<feature type="region of interest" description="Disordered" evidence="1">
    <location>
        <begin position="198"/>
        <end position="300"/>
    </location>
</feature>
<dbReference type="PANTHER" id="PTHR34193:SF1">
    <property type="entry name" value="EXPRESSED PROTEIN"/>
    <property type="match status" value="1"/>
</dbReference>
<dbReference type="Gramene" id="Manes.02G172300.1.v8.1">
    <property type="protein sequence ID" value="Manes.02G172300.1.v8.1.CDS"/>
    <property type="gene ID" value="Manes.02G172300.v8.1"/>
</dbReference>
<feature type="compositionally biased region" description="Polar residues" evidence="1">
    <location>
        <begin position="91"/>
        <end position="101"/>
    </location>
</feature>
<feature type="compositionally biased region" description="Basic and acidic residues" evidence="1">
    <location>
        <begin position="151"/>
        <end position="167"/>
    </location>
</feature>
<organism evidence="2 3">
    <name type="scientific">Manihot esculenta</name>
    <name type="common">Cassava</name>
    <name type="synonym">Jatropha manihot</name>
    <dbReference type="NCBI Taxonomy" id="3983"/>
    <lineage>
        <taxon>Eukaryota</taxon>
        <taxon>Viridiplantae</taxon>
        <taxon>Streptophyta</taxon>
        <taxon>Embryophyta</taxon>
        <taxon>Tracheophyta</taxon>
        <taxon>Spermatophyta</taxon>
        <taxon>Magnoliopsida</taxon>
        <taxon>eudicotyledons</taxon>
        <taxon>Gunneridae</taxon>
        <taxon>Pentapetalae</taxon>
        <taxon>rosids</taxon>
        <taxon>fabids</taxon>
        <taxon>Malpighiales</taxon>
        <taxon>Euphorbiaceae</taxon>
        <taxon>Crotonoideae</taxon>
        <taxon>Manihoteae</taxon>
        <taxon>Manihot</taxon>
    </lineage>
</organism>
<dbReference type="EMBL" id="CM004388">
    <property type="protein sequence ID" value="OAY58371.1"/>
    <property type="molecule type" value="Genomic_DNA"/>
</dbReference>
<evidence type="ECO:0000313" key="2">
    <source>
        <dbReference type="EMBL" id="OAY58371.1"/>
    </source>
</evidence>
<reference evidence="3" key="1">
    <citation type="journal article" date="2016" name="Nat. Biotechnol.">
        <title>Sequencing wild and cultivated cassava and related species reveals extensive interspecific hybridization and genetic diversity.</title>
        <authorList>
            <person name="Bredeson J.V."/>
            <person name="Lyons J.B."/>
            <person name="Prochnik S.E."/>
            <person name="Wu G.A."/>
            <person name="Ha C.M."/>
            <person name="Edsinger-Gonzales E."/>
            <person name="Grimwood J."/>
            <person name="Schmutz J."/>
            <person name="Rabbi I.Y."/>
            <person name="Egesi C."/>
            <person name="Nauluvula P."/>
            <person name="Lebot V."/>
            <person name="Ndunguru J."/>
            <person name="Mkamilo G."/>
            <person name="Bart R.S."/>
            <person name="Setter T.L."/>
            <person name="Gleadow R.M."/>
            <person name="Kulakow P."/>
            <person name="Ferguson M.E."/>
            <person name="Rounsley S."/>
            <person name="Rokhsar D.S."/>
        </authorList>
    </citation>
    <scope>NUCLEOTIDE SEQUENCE [LARGE SCALE GENOMIC DNA]</scope>
    <source>
        <strain evidence="3">cv. AM560-2</strain>
    </source>
</reference>
<proteinExistence type="predicted"/>
<gene>
    <name evidence="2" type="ORF">MANES_02G172300v8</name>
</gene>